<dbReference type="EMBL" id="AP011651">
    <property type="protein sequence ID" value="BAL53191.1"/>
    <property type="molecule type" value="Genomic_DNA"/>
</dbReference>
<dbReference type="InterPro" id="IPR005532">
    <property type="entry name" value="SUMF_dom"/>
</dbReference>
<accession>H5SAK5</accession>
<dbReference type="PANTHER" id="PTHR23150:SF19">
    <property type="entry name" value="FORMYLGLYCINE-GENERATING ENZYME"/>
    <property type="match status" value="1"/>
</dbReference>
<dbReference type="Pfam" id="PF03781">
    <property type="entry name" value="FGE-sulfatase"/>
    <property type="match status" value="1"/>
</dbReference>
<evidence type="ECO:0000256" key="1">
    <source>
        <dbReference type="SAM" id="Coils"/>
    </source>
</evidence>
<dbReference type="SUPFAM" id="SSF56436">
    <property type="entry name" value="C-type lectin-like"/>
    <property type="match status" value="1"/>
</dbReference>
<reference evidence="3" key="2">
    <citation type="journal article" date="2012" name="PLoS ONE">
        <title>A Deeply Branching Thermophilic Bacterium with an Ancient Acetyl-CoA Pathway Dominates a Subsurface Ecosystem.</title>
        <authorList>
            <person name="Takami H."/>
            <person name="Noguchi H."/>
            <person name="Takaki Y."/>
            <person name="Uchiyama I."/>
            <person name="Toyoda A."/>
            <person name="Nishi S."/>
            <person name="Chee G.-J."/>
            <person name="Arai W."/>
            <person name="Nunoura T."/>
            <person name="Itoh T."/>
            <person name="Hattori M."/>
            <person name="Takai K."/>
        </authorList>
    </citation>
    <scope>NUCLEOTIDE SEQUENCE</scope>
</reference>
<dbReference type="InterPro" id="IPR051043">
    <property type="entry name" value="Sulfatase_Mod_Factor_Kinase"/>
</dbReference>
<evidence type="ECO:0000259" key="2">
    <source>
        <dbReference type="PROSITE" id="PS50837"/>
    </source>
</evidence>
<protein>
    <submittedName>
        <fullName evidence="3">Signal transduction protein</fullName>
    </submittedName>
</protein>
<keyword evidence="1" id="KW-0175">Coiled coil</keyword>
<dbReference type="InterPro" id="IPR027417">
    <property type="entry name" value="P-loop_NTPase"/>
</dbReference>
<dbReference type="Gene3D" id="3.40.50.300">
    <property type="entry name" value="P-loop containing nucleotide triphosphate hydrolases"/>
    <property type="match status" value="1"/>
</dbReference>
<feature type="coiled-coil region" evidence="1">
    <location>
        <begin position="1"/>
        <end position="54"/>
    </location>
</feature>
<dbReference type="GO" id="GO:0120147">
    <property type="term" value="F:formylglycine-generating oxidase activity"/>
    <property type="evidence" value="ECO:0007669"/>
    <property type="project" value="TreeGrafter"/>
</dbReference>
<dbReference type="InterPro" id="IPR042095">
    <property type="entry name" value="SUMF_sf"/>
</dbReference>
<dbReference type="InterPro" id="IPR007111">
    <property type="entry name" value="NACHT_NTPase"/>
</dbReference>
<dbReference type="PANTHER" id="PTHR23150">
    <property type="entry name" value="SULFATASE MODIFYING FACTOR 1, 2"/>
    <property type="match status" value="1"/>
</dbReference>
<name>H5SAK5_9CHLR</name>
<proteinExistence type="predicted"/>
<feature type="domain" description="NACHT" evidence="2">
    <location>
        <begin position="190"/>
        <end position="319"/>
    </location>
</feature>
<gene>
    <name evidence="3" type="ORF">HGMM_F05B10C13</name>
</gene>
<dbReference type="Pfam" id="PF05729">
    <property type="entry name" value="NACHT"/>
    <property type="match status" value="1"/>
</dbReference>
<dbReference type="AlphaFoldDB" id="H5SAK5"/>
<dbReference type="SUPFAM" id="SSF52540">
    <property type="entry name" value="P-loop containing nucleoside triphosphate hydrolases"/>
    <property type="match status" value="1"/>
</dbReference>
<dbReference type="Gene3D" id="3.90.1580.10">
    <property type="entry name" value="paralog of FGE (formylglycine-generating enzyme)"/>
    <property type="match status" value="1"/>
</dbReference>
<evidence type="ECO:0000313" key="3">
    <source>
        <dbReference type="EMBL" id="BAL53191.1"/>
    </source>
</evidence>
<sequence>MNEVQQRISQLRAKIASLEILREDLGETFVEEKIRALQQELNALLGEASHVEEEEICPTVQSGEQSIAIAGDVQQSTIIHAQTVVLAERFWKGHPRMVDLQRATQAYLEYVLERHSYLNFKGMGVSDRIPVRLALLDLYVPLKARLELPEGETWKREMTLAGRELRQKGSTSPWRLSQSISLLDLVREADGLIILGDPGAGKTTFLKYLALRMAKGEGPQLGLDHSLPILLPLAAYANALQSREVRLDDFITHYFDEIGLDVPMAAMLREALRLGHALILLDGLDEVRDLNLRNTVVERVVDFYTFHRRAGNKFVITSRVVGYRAVRPVAEGLIECTLVDFDEEDIQAFVEHWTMALEKQAQGDTPIARADAEKEKRELLDAIRRNPGIRRLAATPLLLTILALMKRQGVTLPERRVQLYDEHIKTLLSTWNRARSLSGRAPGRELDEIQTVRVLAPLALWMHQVNPGMGLVRAEEIRRKLEQIFYEQGEINPALAARQFLQDVRDHAALLVERGPGEYGFIHLTFEEYLAAVAIALHGQGSAQPVIEMIQPYIGEQSWREVLLLTIAYLGIRQQLPKVAGEVVEALLQVQQQDSSEAILLAGEAVLDTWPGGVPPRTRETVIQALIPLMQNANVRPSLRRRAGLILGRLGWRPADLERFVEVPPGEFLFGRKKEPRRIPYRYWIARYPVSNLQFARFVQSGGYQRREFWSEAGWEWRTGKYDTAHIEVLERDWLEHRPPQQRNLPYYWHHPELGNPICPVVGINWYEAEAYCRWLTTQIISIPPGYVVRLPTEEEWERAARGTEGWEYPWGEEFQRTAANTWESAPESSSGLGGTTPVCTYPQGVSPVGAWDMSGNVWEWINAWYDEEHRYRVVRGGSWIGYQWFARTSFCNWSIPLTFNDDLGFRPVIAPEHPEEVL</sequence>
<reference evidence="3" key="1">
    <citation type="journal article" date="2005" name="Environ. Microbiol.">
        <title>Genetic and functional properties of uncultivated thermophilic crenarchaeotes from a subsurface gold mine as revealed by analysis of genome fragments.</title>
        <authorList>
            <person name="Nunoura T."/>
            <person name="Hirayama H."/>
            <person name="Takami H."/>
            <person name="Oida H."/>
            <person name="Nishi S."/>
            <person name="Shimamura S."/>
            <person name="Suzuki Y."/>
            <person name="Inagaki F."/>
            <person name="Takai K."/>
            <person name="Nealson K.H."/>
            <person name="Horikoshi K."/>
        </authorList>
    </citation>
    <scope>NUCLEOTIDE SEQUENCE</scope>
</reference>
<dbReference type="PROSITE" id="PS50837">
    <property type="entry name" value="NACHT"/>
    <property type="match status" value="1"/>
</dbReference>
<dbReference type="InterPro" id="IPR016187">
    <property type="entry name" value="CTDL_fold"/>
</dbReference>
<organism evidence="3">
    <name type="scientific">uncultured Chloroflexota bacterium</name>
    <dbReference type="NCBI Taxonomy" id="166587"/>
    <lineage>
        <taxon>Bacteria</taxon>
        <taxon>Bacillati</taxon>
        <taxon>Chloroflexota</taxon>
        <taxon>environmental samples</taxon>
    </lineage>
</organism>